<dbReference type="Pfam" id="PF00067">
    <property type="entry name" value="p450"/>
    <property type="match status" value="1"/>
</dbReference>
<evidence type="ECO:0000256" key="3">
    <source>
        <dbReference type="ARBA" id="ARBA00022723"/>
    </source>
</evidence>
<keyword evidence="4 5" id="KW-0408">Iron</keyword>
<dbReference type="GO" id="GO:0020037">
    <property type="term" value="F:heme binding"/>
    <property type="evidence" value="ECO:0007669"/>
    <property type="project" value="InterPro"/>
</dbReference>
<dbReference type="PANTHER" id="PTHR24305">
    <property type="entry name" value="CYTOCHROME P450"/>
    <property type="match status" value="1"/>
</dbReference>
<dbReference type="SUPFAM" id="SSF48264">
    <property type="entry name" value="Cytochrome P450"/>
    <property type="match status" value="1"/>
</dbReference>
<dbReference type="InterPro" id="IPR017972">
    <property type="entry name" value="Cyt_P450_CS"/>
</dbReference>
<dbReference type="GO" id="GO:0004497">
    <property type="term" value="F:monooxygenase activity"/>
    <property type="evidence" value="ECO:0007669"/>
    <property type="project" value="UniProtKB-KW"/>
</dbReference>
<evidence type="ECO:0000256" key="4">
    <source>
        <dbReference type="ARBA" id="ARBA00023004"/>
    </source>
</evidence>
<gene>
    <name evidence="7" type="ORF">BCR33DRAFT_712356</name>
</gene>
<evidence type="ECO:0000256" key="1">
    <source>
        <dbReference type="ARBA" id="ARBA00001971"/>
    </source>
</evidence>
<evidence type="ECO:0000256" key="5">
    <source>
        <dbReference type="PIRSR" id="PIRSR602401-1"/>
    </source>
</evidence>
<comment type="caution">
    <text evidence="7">The sequence shown here is derived from an EMBL/GenBank/DDBJ whole genome shotgun (WGS) entry which is preliminary data.</text>
</comment>
<evidence type="ECO:0000256" key="2">
    <source>
        <dbReference type="ARBA" id="ARBA00010617"/>
    </source>
</evidence>
<keyword evidence="3 5" id="KW-0479">Metal-binding</keyword>
<dbReference type="InterPro" id="IPR050121">
    <property type="entry name" value="Cytochrome_P450_monoxygenase"/>
</dbReference>
<dbReference type="EMBL" id="MCGO01000005">
    <property type="protein sequence ID" value="ORY51247.1"/>
    <property type="molecule type" value="Genomic_DNA"/>
</dbReference>
<dbReference type="STRING" id="329046.A0A1Y2CW89"/>
<feature type="binding site" description="axial binding residue" evidence="5">
    <location>
        <position position="198"/>
    </location>
    <ligand>
        <name>heme</name>
        <dbReference type="ChEBI" id="CHEBI:30413"/>
    </ligand>
    <ligandPart>
        <name>Fe</name>
        <dbReference type="ChEBI" id="CHEBI:18248"/>
    </ligandPart>
</feature>
<dbReference type="GO" id="GO:0005506">
    <property type="term" value="F:iron ion binding"/>
    <property type="evidence" value="ECO:0007669"/>
    <property type="project" value="InterPro"/>
</dbReference>
<protein>
    <submittedName>
        <fullName evidence="7">Cytochrome P450</fullName>
    </submittedName>
</protein>
<organism evidence="7 8">
    <name type="scientific">Rhizoclosmatium globosum</name>
    <dbReference type="NCBI Taxonomy" id="329046"/>
    <lineage>
        <taxon>Eukaryota</taxon>
        <taxon>Fungi</taxon>
        <taxon>Fungi incertae sedis</taxon>
        <taxon>Chytridiomycota</taxon>
        <taxon>Chytridiomycota incertae sedis</taxon>
        <taxon>Chytridiomycetes</taxon>
        <taxon>Chytridiales</taxon>
        <taxon>Chytriomycetaceae</taxon>
        <taxon>Rhizoclosmatium</taxon>
    </lineage>
</organism>
<proteinExistence type="inferred from homology"/>
<dbReference type="OrthoDB" id="1470350at2759"/>
<dbReference type="InterPro" id="IPR036396">
    <property type="entry name" value="Cyt_P450_sf"/>
</dbReference>
<keyword evidence="6" id="KW-0503">Monooxygenase</keyword>
<accession>A0A1Y2CW89</accession>
<dbReference type="AlphaFoldDB" id="A0A1Y2CW89"/>
<dbReference type="PRINTS" id="PR00385">
    <property type="entry name" value="P450"/>
</dbReference>
<dbReference type="InterPro" id="IPR001128">
    <property type="entry name" value="Cyt_P450"/>
</dbReference>
<dbReference type="Proteomes" id="UP000193642">
    <property type="component" value="Unassembled WGS sequence"/>
</dbReference>
<comment type="cofactor">
    <cofactor evidence="1 5">
        <name>heme</name>
        <dbReference type="ChEBI" id="CHEBI:30413"/>
    </cofactor>
</comment>
<evidence type="ECO:0000313" key="8">
    <source>
        <dbReference type="Proteomes" id="UP000193642"/>
    </source>
</evidence>
<keyword evidence="8" id="KW-1185">Reference proteome</keyword>
<keyword evidence="5 6" id="KW-0349">Heme</keyword>
<dbReference type="PANTHER" id="PTHR24305:SF166">
    <property type="entry name" value="CYTOCHROME P450 12A4, MITOCHONDRIAL-RELATED"/>
    <property type="match status" value="1"/>
</dbReference>
<dbReference type="PRINTS" id="PR00463">
    <property type="entry name" value="EP450I"/>
</dbReference>
<dbReference type="InterPro" id="IPR002401">
    <property type="entry name" value="Cyt_P450_E_grp-I"/>
</dbReference>
<dbReference type="GO" id="GO:0016705">
    <property type="term" value="F:oxidoreductase activity, acting on paired donors, with incorporation or reduction of molecular oxygen"/>
    <property type="evidence" value="ECO:0007669"/>
    <property type="project" value="InterPro"/>
</dbReference>
<dbReference type="Gene3D" id="1.10.630.10">
    <property type="entry name" value="Cytochrome P450"/>
    <property type="match status" value="1"/>
</dbReference>
<evidence type="ECO:0000313" key="7">
    <source>
        <dbReference type="EMBL" id="ORY51247.1"/>
    </source>
</evidence>
<dbReference type="PROSITE" id="PS00086">
    <property type="entry name" value="CYTOCHROME_P450"/>
    <property type="match status" value="1"/>
</dbReference>
<name>A0A1Y2CW89_9FUNG</name>
<reference evidence="7 8" key="1">
    <citation type="submission" date="2016-07" db="EMBL/GenBank/DDBJ databases">
        <title>Pervasive Adenine N6-methylation of Active Genes in Fungi.</title>
        <authorList>
            <consortium name="DOE Joint Genome Institute"/>
            <person name="Mondo S.J."/>
            <person name="Dannebaum R.O."/>
            <person name="Kuo R.C."/>
            <person name="Labutti K."/>
            <person name="Haridas S."/>
            <person name="Kuo A."/>
            <person name="Salamov A."/>
            <person name="Ahrendt S.R."/>
            <person name="Lipzen A."/>
            <person name="Sullivan W."/>
            <person name="Andreopoulos W.B."/>
            <person name="Clum A."/>
            <person name="Lindquist E."/>
            <person name="Daum C."/>
            <person name="Ramamoorthy G.K."/>
            <person name="Gryganskyi A."/>
            <person name="Culley D."/>
            <person name="Magnuson J.K."/>
            <person name="James T.Y."/>
            <person name="O'Malley M.A."/>
            <person name="Stajich J.E."/>
            <person name="Spatafora J.W."/>
            <person name="Visel A."/>
            <person name="Grigoriev I.V."/>
        </authorList>
    </citation>
    <scope>NUCLEOTIDE SEQUENCE [LARGE SCALE GENOMIC DNA]</scope>
    <source>
        <strain evidence="7 8">JEL800</strain>
    </source>
</reference>
<comment type="similarity">
    <text evidence="2 6">Belongs to the cytochrome P450 family.</text>
</comment>
<evidence type="ECO:0000256" key="6">
    <source>
        <dbReference type="RuleBase" id="RU000461"/>
    </source>
</evidence>
<dbReference type="CDD" id="cd00302">
    <property type="entry name" value="cytochrome_P450"/>
    <property type="match status" value="1"/>
</dbReference>
<sequence length="244" mass="27627">MNTYQELKNAREYIDNLMTNILATKRASSPSHQAHEDLLDRLLAPSTDATTPKFTDAEILGETTRNNCNTLTFVALELSRNPSVQESLKKEIKHLLTVYPTLTQETLHHFTYLDQVLRETQRLHPIVGIALRTSTAEVEHDGYIFPAGTKVGLHLMAMHRDSRVFGKDATTWKPDRWSSPDAPHVNSVIAFGEGIHNCIGQKVALIEVKIILIQLLRRFTIHLVEDQKIEFVTKGLKVRLVEDA</sequence>
<keyword evidence="6" id="KW-0560">Oxidoreductase</keyword>